<comment type="similarity">
    <text evidence="1">Belongs to the peptidase C40 family.</text>
</comment>
<reference evidence="9" key="1">
    <citation type="journal article" date="2019" name="Int. J. Syst. Evol. Microbiol.">
        <title>The Global Catalogue of Microorganisms (GCM) 10K type strain sequencing project: providing services to taxonomists for standard genome sequencing and annotation.</title>
        <authorList>
            <consortium name="The Broad Institute Genomics Platform"/>
            <consortium name="The Broad Institute Genome Sequencing Center for Infectious Disease"/>
            <person name="Wu L."/>
            <person name="Ma J."/>
        </authorList>
    </citation>
    <scope>NUCLEOTIDE SEQUENCE [LARGE SCALE GENOMIC DNA]</scope>
    <source>
        <strain evidence="9">KLKA75</strain>
    </source>
</reference>
<dbReference type="InterPro" id="IPR000064">
    <property type="entry name" value="NLP_P60_dom"/>
</dbReference>
<dbReference type="Gene3D" id="3.90.1720.10">
    <property type="entry name" value="endopeptidase domain like (from Nostoc punctiforme)"/>
    <property type="match status" value="1"/>
</dbReference>
<evidence type="ECO:0000256" key="3">
    <source>
        <dbReference type="ARBA" id="ARBA00022801"/>
    </source>
</evidence>
<dbReference type="SUPFAM" id="SSF54001">
    <property type="entry name" value="Cysteine proteinases"/>
    <property type="match status" value="1"/>
</dbReference>
<feature type="region of interest" description="Disordered" evidence="6">
    <location>
        <begin position="22"/>
        <end position="52"/>
    </location>
</feature>
<keyword evidence="3" id="KW-0378">Hydrolase</keyword>
<feature type="coiled-coil region" evidence="5">
    <location>
        <begin position="92"/>
        <end position="130"/>
    </location>
</feature>
<organism evidence="8 9">
    <name type="scientific">Actinomadura gamaensis</name>
    <dbReference type="NCBI Taxonomy" id="1763541"/>
    <lineage>
        <taxon>Bacteria</taxon>
        <taxon>Bacillati</taxon>
        <taxon>Actinomycetota</taxon>
        <taxon>Actinomycetes</taxon>
        <taxon>Streptosporangiales</taxon>
        <taxon>Thermomonosporaceae</taxon>
        <taxon>Actinomadura</taxon>
    </lineage>
</organism>
<protein>
    <submittedName>
        <fullName evidence="8">NlpC/P60 family protein</fullName>
    </submittedName>
</protein>
<evidence type="ECO:0000256" key="5">
    <source>
        <dbReference type="SAM" id="Coils"/>
    </source>
</evidence>
<keyword evidence="5" id="KW-0175">Coiled coil</keyword>
<sequence>MEPSRPAALSAALSQVRALGHGARNSAGNGVGNGMENGLRDGRGTGARPGRGRRATALTTLAGLTVALAAAPPGPAAHADPEPSGKELTSRAFRLADQLEQLTERYNGLKVKLQETQAAARAAVANARRQQRSLGDIRGRLSRIAATSYMQAGGGTDPAVSFVVSRNPQQILDRAATLRYFATQNSAQFVSLIQAMQAADRARKAAQERSQEVGVLRGQLDVERKQITAAYEKIRGQLVKRDPASLAKLPVLGDDIGAKALRLAMTKLGDPYVWGAAGPSTFDCSGLVMWAYEQLGVNLPHYTGDQWNAGTHVSRGHLRPGDLVFFYPDLHHMGIYVGDGKILHAPHTGDVVKIDKLDGRPFAGAVRIA</sequence>
<gene>
    <name evidence="8" type="ORF">ACFPCY_33070</name>
</gene>
<accession>A0ABV9U9X8</accession>
<dbReference type="PANTHER" id="PTHR47359">
    <property type="entry name" value="PEPTIDOGLYCAN DL-ENDOPEPTIDASE CWLO"/>
    <property type="match status" value="1"/>
</dbReference>
<dbReference type="Proteomes" id="UP001595872">
    <property type="component" value="Unassembled WGS sequence"/>
</dbReference>
<dbReference type="Pfam" id="PF00877">
    <property type="entry name" value="NLPC_P60"/>
    <property type="match status" value="1"/>
</dbReference>
<dbReference type="EMBL" id="JBHSIT010000011">
    <property type="protein sequence ID" value="MFC4912175.1"/>
    <property type="molecule type" value="Genomic_DNA"/>
</dbReference>
<dbReference type="RefSeq" id="WP_378261826.1">
    <property type="nucleotide sequence ID" value="NZ_JBHSIT010000011.1"/>
</dbReference>
<evidence type="ECO:0000313" key="8">
    <source>
        <dbReference type="EMBL" id="MFC4912175.1"/>
    </source>
</evidence>
<dbReference type="PROSITE" id="PS51935">
    <property type="entry name" value="NLPC_P60"/>
    <property type="match status" value="1"/>
</dbReference>
<name>A0ABV9U9X8_9ACTN</name>
<evidence type="ECO:0000256" key="4">
    <source>
        <dbReference type="ARBA" id="ARBA00022807"/>
    </source>
</evidence>
<dbReference type="InterPro" id="IPR051794">
    <property type="entry name" value="PG_Endopeptidase_C40"/>
</dbReference>
<keyword evidence="2" id="KW-0645">Protease</keyword>
<evidence type="ECO:0000256" key="1">
    <source>
        <dbReference type="ARBA" id="ARBA00007074"/>
    </source>
</evidence>
<evidence type="ECO:0000259" key="7">
    <source>
        <dbReference type="PROSITE" id="PS51935"/>
    </source>
</evidence>
<comment type="caution">
    <text evidence="8">The sequence shown here is derived from an EMBL/GenBank/DDBJ whole genome shotgun (WGS) entry which is preliminary data.</text>
</comment>
<feature type="domain" description="NlpC/P60" evidence="7">
    <location>
        <begin position="254"/>
        <end position="369"/>
    </location>
</feature>
<keyword evidence="9" id="KW-1185">Reference proteome</keyword>
<evidence type="ECO:0000313" key="9">
    <source>
        <dbReference type="Proteomes" id="UP001595872"/>
    </source>
</evidence>
<keyword evidence="4" id="KW-0788">Thiol protease</keyword>
<evidence type="ECO:0000256" key="6">
    <source>
        <dbReference type="SAM" id="MobiDB-lite"/>
    </source>
</evidence>
<dbReference type="InterPro" id="IPR038765">
    <property type="entry name" value="Papain-like_cys_pep_sf"/>
</dbReference>
<dbReference type="PANTHER" id="PTHR47359:SF3">
    <property type="entry name" value="NLP_P60 DOMAIN-CONTAINING PROTEIN-RELATED"/>
    <property type="match status" value="1"/>
</dbReference>
<proteinExistence type="inferred from homology"/>
<evidence type="ECO:0000256" key="2">
    <source>
        <dbReference type="ARBA" id="ARBA00022670"/>
    </source>
</evidence>